<dbReference type="InterPro" id="IPR023485">
    <property type="entry name" value="Ptyr_pPase"/>
</dbReference>
<dbReference type="PANTHER" id="PTHR11717">
    <property type="entry name" value="LOW MOLECULAR WEIGHT PROTEIN TYROSINE PHOSPHATASE"/>
    <property type="match status" value="1"/>
</dbReference>
<dbReference type="Pfam" id="PF01451">
    <property type="entry name" value="LMWPc"/>
    <property type="match status" value="1"/>
</dbReference>
<evidence type="ECO:0000256" key="2">
    <source>
        <dbReference type="SAM" id="MobiDB-lite"/>
    </source>
</evidence>
<dbReference type="PANTHER" id="PTHR11717:SF7">
    <property type="entry name" value="LOW MOLECULAR WEIGHT PHOSPHOTYROSINE PROTEIN PHOSPHATASE"/>
    <property type="match status" value="1"/>
</dbReference>
<proteinExistence type="predicted"/>
<comment type="caution">
    <text evidence="4">The sequence shown here is derived from an EMBL/GenBank/DDBJ whole genome shotgun (WGS) entry which is preliminary data.</text>
</comment>
<protein>
    <recommendedName>
        <fullName evidence="1">protein-tyrosine-phosphatase</fullName>
        <ecNumber evidence="1">3.1.3.48</ecNumber>
    </recommendedName>
</protein>
<evidence type="ECO:0000256" key="1">
    <source>
        <dbReference type="ARBA" id="ARBA00013064"/>
    </source>
</evidence>
<feature type="region of interest" description="Disordered" evidence="2">
    <location>
        <begin position="1"/>
        <end position="25"/>
    </location>
</feature>
<evidence type="ECO:0000313" key="5">
    <source>
        <dbReference type="Proteomes" id="UP000230750"/>
    </source>
</evidence>
<evidence type="ECO:0000313" key="4">
    <source>
        <dbReference type="EMBL" id="PIK37531.1"/>
    </source>
</evidence>
<dbReference type="OrthoDB" id="3388at2759"/>
<sequence>MLHGVQRGPTSTLTTSQATKSTTGGNICRSVMAESILKHMVAEKGQEKEWIIDSAATSDYEIGSTPDSRTNLTLKGNNLPESDHIARQASWTNIT</sequence>
<dbReference type="EMBL" id="MRZV01001487">
    <property type="protein sequence ID" value="PIK37531.1"/>
    <property type="molecule type" value="Genomic_DNA"/>
</dbReference>
<feature type="domain" description="Phosphotyrosine protein phosphatase I" evidence="3">
    <location>
        <begin position="25"/>
        <end position="90"/>
    </location>
</feature>
<dbReference type="InterPro" id="IPR036196">
    <property type="entry name" value="Ptyr_pPase_sf"/>
</dbReference>
<reference evidence="4 5" key="1">
    <citation type="journal article" date="2017" name="PLoS Biol.">
        <title>The sea cucumber genome provides insights into morphological evolution and visceral regeneration.</title>
        <authorList>
            <person name="Zhang X."/>
            <person name="Sun L."/>
            <person name="Yuan J."/>
            <person name="Sun Y."/>
            <person name="Gao Y."/>
            <person name="Zhang L."/>
            <person name="Li S."/>
            <person name="Dai H."/>
            <person name="Hamel J.F."/>
            <person name="Liu C."/>
            <person name="Yu Y."/>
            <person name="Liu S."/>
            <person name="Lin W."/>
            <person name="Guo K."/>
            <person name="Jin S."/>
            <person name="Xu P."/>
            <person name="Storey K.B."/>
            <person name="Huan P."/>
            <person name="Zhang T."/>
            <person name="Zhou Y."/>
            <person name="Zhang J."/>
            <person name="Lin C."/>
            <person name="Li X."/>
            <person name="Xing L."/>
            <person name="Huo D."/>
            <person name="Sun M."/>
            <person name="Wang L."/>
            <person name="Mercier A."/>
            <person name="Li F."/>
            <person name="Yang H."/>
            <person name="Xiang J."/>
        </authorList>
    </citation>
    <scope>NUCLEOTIDE SEQUENCE [LARGE SCALE GENOMIC DNA]</scope>
    <source>
        <strain evidence="4">Shaxun</strain>
        <tissue evidence="4">Muscle</tissue>
    </source>
</reference>
<dbReference type="SUPFAM" id="SSF52788">
    <property type="entry name" value="Phosphotyrosine protein phosphatases I"/>
    <property type="match status" value="1"/>
</dbReference>
<evidence type="ECO:0000259" key="3">
    <source>
        <dbReference type="Pfam" id="PF01451"/>
    </source>
</evidence>
<dbReference type="AlphaFoldDB" id="A0A2G8JP39"/>
<organism evidence="4 5">
    <name type="scientific">Stichopus japonicus</name>
    <name type="common">Sea cucumber</name>
    <dbReference type="NCBI Taxonomy" id="307972"/>
    <lineage>
        <taxon>Eukaryota</taxon>
        <taxon>Metazoa</taxon>
        <taxon>Echinodermata</taxon>
        <taxon>Eleutherozoa</taxon>
        <taxon>Echinozoa</taxon>
        <taxon>Holothuroidea</taxon>
        <taxon>Aspidochirotacea</taxon>
        <taxon>Aspidochirotida</taxon>
        <taxon>Stichopodidae</taxon>
        <taxon>Apostichopus</taxon>
    </lineage>
</organism>
<dbReference type="STRING" id="307972.A0A2G8JP39"/>
<dbReference type="InterPro" id="IPR050438">
    <property type="entry name" value="LMW_PTPase"/>
</dbReference>
<keyword evidence="5" id="KW-1185">Reference proteome</keyword>
<dbReference type="Proteomes" id="UP000230750">
    <property type="component" value="Unassembled WGS sequence"/>
</dbReference>
<dbReference type="Gene3D" id="3.40.50.2300">
    <property type="match status" value="1"/>
</dbReference>
<dbReference type="GO" id="GO:0004725">
    <property type="term" value="F:protein tyrosine phosphatase activity"/>
    <property type="evidence" value="ECO:0007669"/>
    <property type="project" value="UniProtKB-EC"/>
</dbReference>
<feature type="compositionally biased region" description="Low complexity" evidence="2">
    <location>
        <begin position="10"/>
        <end position="23"/>
    </location>
</feature>
<gene>
    <name evidence="4" type="ORF">BSL78_25632</name>
</gene>
<accession>A0A2G8JP39</accession>
<name>A0A2G8JP39_STIJA</name>
<dbReference type="EC" id="3.1.3.48" evidence="1"/>